<protein>
    <submittedName>
        <fullName evidence="2">Uncharacterized protein</fullName>
    </submittedName>
</protein>
<reference evidence="2" key="1">
    <citation type="submission" date="2022-11" db="UniProtKB">
        <authorList>
            <consortium name="WormBaseParasite"/>
        </authorList>
    </citation>
    <scope>IDENTIFICATION</scope>
</reference>
<accession>A0AC34QC48</accession>
<name>A0AC34QC48_9BILA</name>
<dbReference type="Proteomes" id="UP000887576">
    <property type="component" value="Unplaced"/>
</dbReference>
<organism evidence="1 2">
    <name type="scientific">Panagrolaimus sp. JU765</name>
    <dbReference type="NCBI Taxonomy" id="591449"/>
    <lineage>
        <taxon>Eukaryota</taxon>
        <taxon>Metazoa</taxon>
        <taxon>Ecdysozoa</taxon>
        <taxon>Nematoda</taxon>
        <taxon>Chromadorea</taxon>
        <taxon>Rhabditida</taxon>
        <taxon>Tylenchina</taxon>
        <taxon>Panagrolaimomorpha</taxon>
        <taxon>Panagrolaimoidea</taxon>
        <taxon>Panagrolaimidae</taxon>
        <taxon>Panagrolaimus</taxon>
    </lineage>
</organism>
<proteinExistence type="predicted"/>
<evidence type="ECO:0000313" key="1">
    <source>
        <dbReference type="Proteomes" id="UP000887576"/>
    </source>
</evidence>
<evidence type="ECO:0000313" key="2">
    <source>
        <dbReference type="WBParaSite" id="JU765_v2.g14931.t1"/>
    </source>
</evidence>
<dbReference type="WBParaSite" id="JU765_v2.g14931.t1">
    <property type="protein sequence ID" value="JU765_v2.g14931.t1"/>
    <property type="gene ID" value="JU765_v2.g14931"/>
</dbReference>
<sequence length="393" mass="44834">MRLWIQRKKDYIRRHWRVAIAIGILIVVLIILFVTAALLLTLLPKKNSSIEANNFTPNFGNSTPTTAAPADSPHHFGFVESSNINSYQLPKNVTDINSIVIDRRRQHSLLIYYDNTVILLDTQNKTVSQKTTSLNQNCKDCRVFDVLDSCFNEKQCPSKDLIYCCNDCSIGGKTVFCSIYGIQVWHEGQTTLKRGEIYFNSNNGWLFHAFFINNVLENCNFELYTYHFAPNGTILGTVVGSTKPCSNNVSTTLLETNLISAQGSSDEDSLFCETYINYSGTLMFQLLTNLKQYFWVHNFIDIDYMNTTDLKMDYNIGDEAYLAIAFNGTNFSAARLTPQKVSAIDQLSVLQPLNYVFETSFGELIDWTVFAGQLHIWFLQDGRLNYVIFAFHW</sequence>